<keyword evidence="3" id="KW-1185">Reference proteome</keyword>
<feature type="transmembrane region" description="Helical" evidence="1">
    <location>
        <begin position="12"/>
        <end position="33"/>
    </location>
</feature>
<dbReference type="HOGENOM" id="CLU_1397787_0_0_1"/>
<evidence type="ECO:0000313" key="2">
    <source>
        <dbReference type="EMBL" id="ESP02362.1"/>
    </source>
</evidence>
<dbReference type="KEGG" id="lgi:LOTGIDRAFT_237996"/>
<name>V4B9X6_LOTGI</name>
<proteinExistence type="predicted"/>
<dbReference type="AlphaFoldDB" id="V4B9X6"/>
<organism evidence="2 3">
    <name type="scientific">Lottia gigantea</name>
    <name type="common">Giant owl limpet</name>
    <dbReference type="NCBI Taxonomy" id="225164"/>
    <lineage>
        <taxon>Eukaryota</taxon>
        <taxon>Metazoa</taxon>
        <taxon>Spiralia</taxon>
        <taxon>Lophotrochozoa</taxon>
        <taxon>Mollusca</taxon>
        <taxon>Gastropoda</taxon>
        <taxon>Patellogastropoda</taxon>
        <taxon>Lottioidea</taxon>
        <taxon>Lottiidae</taxon>
        <taxon>Lottia</taxon>
    </lineage>
</organism>
<keyword evidence="1" id="KW-1133">Transmembrane helix</keyword>
<dbReference type="EMBL" id="KB200274">
    <property type="protein sequence ID" value="ESP02362.1"/>
    <property type="molecule type" value="Genomic_DNA"/>
</dbReference>
<dbReference type="GeneID" id="20250622"/>
<dbReference type="RefSeq" id="XP_009046945.1">
    <property type="nucleotide sequence ID" value="XM_009048697.1"/>
</dbReference>
<sequence>MKMNFFNSFPQYGVYILGLNLLLCGVSEGFIGFGMDGFEEMFPLLMLGGMNGGQSNYVRPKPIAPTLPPTPPPPMVKPPSITWRWVPNARYTWPLFNNMQWPQYNPYVLPLANNAMAKTGSAFNTNTISGTKASSGNAMPVLPAPNAQMISSGGPVPPAAGLMNGMGMGLAGSNMAAANQMTWNTQTTSKGSTPM</sequence>
<evidence type="ECO:0000313" key="3">
    <source>
        <dbReference type="Proteomes" id="UP000030746"/>
    </source>
</evidence>
<gene>
    <name evidence="2" type="ORF">LOTGIDRAFT_237996</name>
</gene>
<reference evidence="2 3" key="1">
    <citation type="journal article" date="2013" name="Nature">
        <title>Insights into bilaterian evolution from three spiralian genomes.</title>
        <authorList>
            <person name="Simakov O."/>
            <person name="Marletaz F."/>
            <person name="Cho S.J."/>
            <person name="Edsinger-Gonzales E."/>
            <person name="Havlak P."/>
            <person name="Hellsten U."/>
            <person name="Kuo D.H."/>
            <person name="Larsson T."/>
            <person name="Lv J."/>
            <person name="Arendt D."/>
            <person name="Savage R."/>
            <person name="Osoegawa K."/>
            <person name="de Jong P."/>
            <person name="Grimwood J."/>
            <person name="Chapman J.A."/>
            <person name="Shapiro H."/>
            <person name="Aerts A."/>
            <person name="Otillar R.P."/>
            <person name="Terry A.Y."/>
            <person name="Boore J.L."/>
            <person name="Grigoriev I.V."/>
            <person name="Lindberg D.R."/>
            <person name="Seaver E.C."/>
            <person name="Weisblat D.A."/>
            <person name="Putnam N.H."/>
            <person name="Rokhsar D.S."/>
        </authorList>
    </citation>
    <scope>NUCLEOTIDE SEQUENCE [LARGE SCALE GENOMIC DNA]</scope>
</reference>
<keyword evidence="1" id="KW-0812">Transmembrane</keyword>
<evidence type="ECO:0000256" key="1">
    <source>
        <dbReference type="SAM" id="Phobius"/>
    </source>
</evidence>
<dbReference type="Proteomes" id="UP000030746">
    <property type="component" value="Unassembled WGS sequence"/>
</dbReference>
<protein>
    <submittedName>
        <fullName evidence="2">Uncharacterized protein</fullName>
    </submittedName>
</protein>
<dbReference type="CTD" id="20250622"/>
<keyword evidence="1" id="KW-0472">Membrane</keyword>
<accession>V4B9X6</accession>